<dbReference type="AlphaFoldDB" id="A0A2P6NSB5"/>
<proteinExistence type="predicted"/>
<evidence type="ECO:0000313" key="2">
    <source>
        <dbReference type="Proteomes" id="UP000241769"/>
    </source>
</evidence>
<dbReference type="InParanoid" id="A0A2P6NSB5"/>
<dbReference type="Proteomes" id="UP000241769">
    <property type="component" value="Unassembled WGS sequence"/>
</dbReference>
<organism evidence="1 2">
    <name type="scientific">Planoprotostelium fungivorum</name>
    <dbReference type="NCBI Taxonomy" id="1890364"/>
    <lineage>
        <taxon>Eukaryota</taxon>
        <taxon>Amoebozoa</taxon>
        <taxon>Evosea</taxon>
        <taxon>Variosea</taxon>
        <taxon>Cavosteliida</taxon>
        <taxon>Cavosteliaceae</taxon>
        <taxon>Planoprotostelium</taxon>
    </lineage>
</organism>
<reference evidence="1 2" key="1">
    <citation type="journal article" date="2018" name="Genome Biol. Evol.">
        <title>Multiple Roots of Fruiting Body Formation in Amoebozoa.</title>
        <authorList>
            <person name="Hillmann F."/>
            <person name="Forbes G."/>
            <person name="Novohradska S."/>
            <person name="Ferling I."/>
            <person name="Riege K."/>
            <person name="Groth M."/>
            <person name="Westermann M."/>
            <person name="Marz M."/>
            <person name="Spaller T."/>
            <person name="Winckler T."/>
            <person name="Schaap P."/>
            <person name="Glockner G."/>
        </authorList>
    </citation>
    <scope>NUCLEOTIDE SEQUENCE [LARGE SCALE GENOMIC DNA]</scope>
    <source>
        <strain evidence="1 2">Jena</strain>
    </source>
</reference>
<comment type="caution">
    <text evidence="1">The sequence shown here is derived from an EMBL/GenBank/DDBJ whole genome shotgun (WGS) entry which is preliminary data.</text>
</comment>
<evidence type="ECO:0000313" key="1">
    <source>
        <dbReference type="EMBL" id="PRP86820.1"/>
    </source>
</evidence>
<protein>
    <submittedName>
        <fullName evidence="1">Uncharacterized protein</fullName>
    </submittedName>
</protein>
<gene>
    <name evidence="1" type="ORF">PROFUN_05037</name>
</gene>
<dbReference type="EMBL" id="MDYQ01000026">
    <property type="protein sequence ID" value="PRP86820.1"/>
    <property type="molecule type" value="Genomic_DNA"/>
</dbReference>
<sequence>MQLRSKKIWLTSAMRVVFSVGPSTISISNHLLSVRITGAADPHLEVFYSYMNLCMIYMAWQTEPEWGLYQKLRRANKSVVLS</sequence>
<keyword evidence="2" id="KW-1185">Reference proteome</keyword>
<accession>A0A2P6NSB5</accession>
<name>A0A2P6NSB5_9EUKA</name>